<dbReference type="SUPFAM" id="SSF53067">
    <property type="entry name" value="Actin-like ATPase domain"/>
    <property type="match status" value="2"/>
</dbReference>
<dbReference type="InterPro" id="IPR043129">
    <property type="entry name" value="ATPase_NBD"/>
</dbReference>
<reference evidence="4" key="2">
    <citation type="journal article" date="2021" name="Genome Biol. Evol.">
        <title>Developing a high-quality reference genome for a parasitic bivalve with doubly uniparental inheritance (Bivalvia: Unionida).</title>
        <authorList>
            <person name="Smith C.H."/>
        </authorList>
    </citation>
    <scope>NUCLEOTIDE SEQUENCE</scope>
    <source>
        <strain evidence="4">CHS0354</strain>
        <tissue evidence="4">Mantle</tissue>
    </source>
</reference>
<reference evidence="4" key="1">
    <citation type="journal article" date="2021" name="Genome Biol. Evol.">
        <title>A High-Quality Reference Genome for a Parasitic Bivalve with Doubly Uniparental Inheritance (Bivalvia: Unionida).</title>
        <authorList>
            <person name="Smith C.H."/>
        </authorList>
    </citation>
    <scope>NUCLEOTIDE SEQUENCE</scope>
    <source>
        <strain evidence="4">CHS0354</strain>
    </source>
</reference>
<evidence type="ECO:0000256" key="2">
    <source>
        <dbReference type="ARBA" id="ARBA00022741"/>
    </source>
</evidence>
<gene>
    <name evidence="4" type="ORF">CHS0354_007569</name>
</gene>
<reference evidence="4" key="3">
    <citation type="submission" date="2023-05" db="EMBL/GenBank/DDBJ databases">
        <authorList>
            <person name="Smith C.H."/>
        </authorList>
    </citation>
    <scope>NUCLEOTIDE SEQUENCE</scope>
    <source>
        <strain evidence="4">CHS0354</strain>
        <tissue evidence="4">Mantle</tissue>
    </source>
</reference>
<dbReference type="CDD" id="cd10229">
    <property type="entry name" value="ASKHA_NBD_HSP70_HSPA12"/>
    <property type="match status" value="1"/>
</dbReference>
<dbReference type="Gene3D" id="3.30.420.40">
    <property type="match status" value="2"/>
</dbReference>
<comment type="caution">
    <text evidence="4">The sequence shown here is derived from an EMBL/GenBank/DDBJ whole genome shotgun (WGS) entry which is preliminary data.</text>
</comment>
<keyword evidence="5" id="KW-1185">Reference proteome</keyword>
<keyword evidence="3" id="KW-0067">ATP-binding</keyword>
<dbReference type="EMBL" id="JAEAOA010000519">
    <property type="protein sequence ID" value="KAK3603239.1"/>
    <property type="molecule type" value="Genomic_DNA"/>
</dbReference>
<evidence type="ECO:0000256" key="3">
    <source>
        <dbReference type="ARBA" id="ARBA00022840"/>
    </source>
</evidence>
<dbReference type="Pfam" id="PF00012">
    <property type="entry name" value="HSP70"/>
    <property type="match status" value="1"/>
</dbReference>
<dbReference type="GO" id="GO:0005524">
    <property type="term" value="F:ATP binding"/>
    <property type="evidence" value="ECO:0007669"/>
    <property type="project" value="UniProtKB-KW"/>
</dbReference>
<protein>
    <submittedName>
        <fullName evidence="4">Uncharacterized protein</fullName>
    </submittedName>
</protein>
<evidence type="ECO:0000256" key="1">
    <source>
        <dbReference type="ARBA" id="ARBA00007381"/>
    </source>
</evidence>
<evidence type="ECO:0000313" key="5">
    <source>
        <dbReference type="Proteomes" id="UP001195483"/>
    </source>
</evidence>
<dbReference type="GO" id="GO:0140662">
    <property type="term" value="F:ATP-dependent protein folding chaperone"/>
    <property type="evidence" value="ECO:0007669"/>
    <property type="project" value="InterPro"/>
</dbReference>
<evidence type="ECO:0000313" key="4">
    <source>
        <dbReference type="EMBL" id="KAK3603239.1"/>
    </source>
</evidence>
<accession>A0AAE0W6U6</accession>
<dbReference type="PANTHER" id="PTHR14187">
    <property type="entry name" value="ALPHA KINASE/ELONGATION FACTOR 2 KINASE"/>
    <property type="match status" value="1"/>
</dbReference>
<organism evidence="4 5">
    <name type="scientific">Potamilus streckersoni</name>
    <dbReference type="NCBI Taxonomy" id="2493646"/>
    <lineage>
        <taxon>Eukaryota</taxon>
        <taxon>Metazoa</taxon>
        <taxon>Spiralia</taxon>
        <taxon>Lophotrochozoa</taxon>
        <taxon>Mollusca</taxon>
        <taxon>Bivalvia</taxon>
        <taxon>Autobranchia</taxon>
        <taxon>Heteroconchia</taxon>
        <taxon>Palaeoheterodonta</taxon>
        <taxon>Unionida</taxon>
        <taxon>Unionoidea</taxon>
        <taxon>Unionidae</taxon>
        <taxon>Ambleminae</taxon>
        <taxon>Lampsilini</taxon>
        <taxon>Potamilus</taxon>
    </lineage>
</organism>
<proteinExistence type="inferred from homology"/>
<name>A0AAE0W6U6_9BIVA</name>
<dbReference type="InterPro" id="IPR013126">
    <property type="entry name" value="Hsp_70_fam"/>
</dbReference>
<sequence>METDKPLMVVAIDFGTTYSSWACSMTHEYAENPTKMYVRQWIGGEHLSPKAPTTVLIRPDGTTLEAFGYAAEDRYAELVEEGQHKLWYYFKRFKMKIFDNLELSRYTMIEDITGKTLPAMTVFSRAIESMRNDFLSQFKSKLEGRIEDRDICWVLTVPAIWSESAKQFMRQAAIMAGINNEYLRIALEPEAAALLCNYLPLKMFTISGSQSTFQTFQKGSKYMVLDAGGGTVDITVHEVVGGGKLKELHKATGGAWGGIAVDEAFRQFIIKLVGNPVFQKFTIENTDDMLDMFRAFEVKKREMQLMKESTVTLRIPVSLIRIFEKDTGEVLKETMSQTEFSDKIKLLNDKLKVDGTIIRGFFSKSVQSITQYVKSLLKSKQLEGAKSIIMVGGFSECQMLQESIVSSFPEISIIVPQDASLAVLKGAVIYGHNQDAIVQRVCRYTYGIAGAKPFIQGVHKEEHREETDVGLLCDNMFIKFVEVGESIKLHERRGEHYFKLNMENQDTYSFPIYISSETSPTYVTDEGCRILGCGTIVNLDKAVPLKDRKVEVSIIFGGTEMEVEAKEVHTGRKSNVVVDFLL</sequence>
<dbReference type="AlphaFoldDB" id="A0AAE0W6U6"/>
<comment type="similarity">
    <text evidence="1">Belongs to the heat shock protein 70 family.</text>
</comment>
<dbReference type="PANTHER" id="PTHR14187:SF5">
    <property type="entry name" value="HEAT SHOCK 70 KDA PROTEIN 12A"/>
    <property type="match status" value="1"/>
</dbReference>
<keyword evidence="2" id="KW-0547">Nucleotide-binding</keyword>
<dbReference type="Proteomes" id="UP001195483">
    <property type="component" value="Unassembled WGS sequence"/>
</dbReference>
<dbReference type="Gene3D" id="3.90.640.10">
    <property type="entry name" value="Actin, Chain A, domain 4"/>
    <property type="match status" value="1"/>
</dbReference>